<dbReference type="RefSeq" id="WP_189466855.1">
    <property type="nucleotide sequence ID" value="NZ_BMXS01000003.1"/>
</dbReference>
<evidence type="ECO:0000256" key="2">
    <source>
        <dbReference type="ARBA" id="ARBA00022448"/>
    </source>
</evidence>
<evidence type="ECO:0000256" key="9">
    <source>
        <dbReference type="RuleBase" id="RU369079"/>
    </source>
</evidence>
<dbReference type="Pfam" id="PF04290">
    <property type="entry name" value="DctQ"/>
    <property type="match status" value="1"/>
</dbReference>
<evidence type="ECO:0000313" key="12">
    <source>
        <dbReference type="Proteomes" id="UP000653056"/>
    </source>
</evidence>
<keyword evidence="4 9" id="KW-0997">Cell inner membrane</keyword>
<dbReference type="PANTHER" id="PTHR35011">
    <property type="entry name" value="2,3-DIKETO-L-GULONATE TRAP TRANSPORTER SMALL PERMEASE PROTEIN YIAM"/>
    <property type="match status" value="1"/>
</dbReference>
<comment type="similarity">
    <text evidence="8 9">Belongs to the TRAP transporter small permease family.</text>
</comment>
<keyword evidence="12" id="KW-1185">Reference proteome</keyword>
<comment type="function">
    <text evidence="9">Part of the tripartite ATP-independent periplasmic (TRAP) transport system.</text>
</comment>
<dbReference type="InterPro" id="IPR007387">
    <property type="entry name" value="TRAP_DctQ"/>
</dbReference>
<accession>A0ABQ2YHY7</accession>
<feature type="transmembrane region" description="Helical" evidence="9">
    <location>
        <begin position="51"/>
        <end position="73"/>
    </location>
</feature>
<feature type="domain" description="Tripartite ATP-independent periplasmic transporters DctQ component" evidence="10">
    <location>
        <begin position="32"/>
        <end position="164"/>
    </location>
</feature>
<evidence type="ECO:0000256" key="3">
    <source>
        <dbReference type="ARBA" id="ARBA00022475"/>
    </source>
</evidence>
<comment type="caution">
    <text evidence="11">The sequence shown here is derived from an EMBL/GenBank/DDBJ whole genome shotgun (WGS) entry which is preliminary data.</text>
</comment>
<dbReference type="PANTHER" id="PTHR35011:SF4">
    <property type="entry name" value="SLL1102 PROTEIN"/>
    <property type="match status" value="1"/>
</dbReference>
<reference evidence="12" key="1">
    <citation type="journal article" date="2019" name="Int. J. Syst. Evol. Microbiol.">
        <title>The Global Catalogue of Microorganisms (GCM) 10K type strain sequencing project: providing services to taxonomists for standard genome sequencing and annotation.</title>
        <authorList>
            <consortium name="The Broad Institute Genomics Platform"/>
            <consortium name="The Broad Institute Genome Sequencing Center for Infectious Disease"/>
            <person name="Wu L."/>
            <person name="Ma J."/>
        </authorList>
    </citation>
    <scope>NUCLEOTIDE SEQUENCE [LARGE SCALE GENOMIC DNA]</scope>
    <source>
        <strain evidence="12">KCTC 22228</strain>
    </source>
</reference>
<keyword evidence="7 9" id="KW-0472">Membrane</keyword>
<comment type="subunit">
    <text evidence="9">The complex comprises the extracytoplasmic solute receptor protein and the two transmembrane proteins.</text>
</comment>
<keyword evidence="6 9" id="KW-1133">Transmembrane helix</keyword>
<dbReference type="InterPro" id="IPR055348">
    <property type="entry name" value="DctQ"/>
</dbReference>
<dbReference type="EMBL" id="BMXS01000003">
    <property type="protein sequence ID" value="GGX84945.1"/>
    <property type="molecule type" value="Genomic_DNA"/>
</dbReference>
<proteinExistence type="inferred from homology"/>
<evidence type="ECO:0000256" key="5">
    <source>
        <dbReference type="ARBA" id="ARBA00022692"/>
    </source>
</evidence>
<evidence type="ECO:0000256" key="1">
    <source>
        <dbReference type="ARBA" id="ARBA00004429"/>
    </source>
</evidence>
<name>A0ABQ2YHY7_9GAMM</name>
<keyword evidence="3" id="KW-1003">Cell membrane</keyword>
<evidence type="ECO:0000256" key="7">
    <source>
        <dbReference type="ARBA" id="ARBA00023136"/>
    </source>
</evidence>
<protein>
    <recommendedName>
        <fullName evidence="9">TRAP transporter small permease protein</fullName>
    </recommendedName>
</protein>
<evidence type="ECO:0000313" key="11">
    <source>
        <dbReference type="EMBL" id="GGX84945.1"/>
    </source>
</evidence>
<feature type="transmembrane region" description="Helical" evidence="9">
    <location>
        <begin position="137"/>
        <end position="158"/>
    </location>
</feature>
<feature type="transmembrane region" description="Helical" evidence="9">
    <location>
        <begin position="94"/>
        <end position="117"/>
    </location>
</feature>
<evidence type="ECO:0000256" key="4">
    <source>
        <dbReference type="ARBA" id="ARBA00022519"/>
    </source>
</evidence>
<evidence type="ECO:0000259" key="10">
    <source>
        <dbReference type="Pfam" id="PF04290"/>
    </source>
</evidence>
<organism evidence="11 12">
    <name type="scientific">Litchfieldella qijiaojingensis</name>
    <dbReference type="NCBI Taxonomy" id="980347"/>
    <lineage>
        <taxon>Bacteria</taxon>
        <taxon>Pseudomonadati</taxon>
        <taxon>Pseudomonadota</taxon>
        <taxon>Gammaproteobacteria</taxon>
        <taxon>Oceanospirillales</taxon>
        <taxon>Halomonadaceae</taxon>
        <taxon>Litchfieldella</taxon>
    </lineage>
</organism>
<gene>
    <name evidence="11" type="ORF">GCM10007160_10360</name>
</gene>
<comment type="subcellular location">
    <subcellularLocation>
        <location evidence="1 9">Cell inner membrane</location>
        <topology evidence="1 9">Multi-pass membrane protein</topology>
    </subcellularLocation>
</comment>
<evidence type="ECO:0000256" key="6">
    <source>
        <dbReference type="ARBA" id="ARBA00022989"/>
    </source>
</evidence>
<keyword evidence="5 9" id="KW-0812">Transmembrane</keyword>
<dbReference type="Proteomes" id="UP000653056">
    <property type="component" value="Unassembled WGS sequence"/>
</dbReference>
<sequence>MNRVTREPALLTRLDALTDIIGRSIAWLVLVMMLVQFTIVVMRYAFSMHSIVMQESVMAMHAMVFMLGAAYTLKHDGHVRVDIFYRRLSPRGRAWVDLGGTLLLLTPVALFIAFASWHYVLSSWSILERTPDGNLPIVFLVKSLILLMMALLLLQGIAQAIRQVLILRGRLPAEPTHEHEEVL</sequence>
<feature type="transmembrane region" description="Helical" evidence="9">
    <location>
        <begin position="20"/>
        <end position="45"/>
    </location>
</feature>
<evidence type="ECO:0000256" key="8">
    <source>
        <dbReference type="ARBA" id="ARBA00038436"/>
    </source>
</evidence>
<keyword evidence="2 9" id="KW-0813">Transport</keyword>